<keyword evidence="3 7" id="KW-0812">Transmembrane</keyword>
<feature type="transmembrane region" description="Helical" evidence="7">
    <location>
        <begin position="542"/>
        <end position="562"/>
    </location>
</feature>
<evidence type="ECO:0000256" key="1">
    <source>
        <dbReference type="ARBA" id="ARBA00004141"/>
    </source>
</evidence>
<feature type="transmembrane region" description="Helical" evidence="7">
    <location>
        <begin position="46"/>
        <end position="68"/>
    </location>
</feature>
<keyword evidence="9" id="KW-1185">Reference proteome</keyword>
<organism evidence="8 9">
    <name type="scientific">Stylosanthes scabra</name>
    <dbReference type="NCBI Taxonomy" id="79078"/>
    <lineage>
        <taxon>Eukaryota</taxon>
        <taxon>Viridiplantae</taxon>
        <taxon>Streptophyta</taxon>
        <taxon>Embryophyta</taxon>
        <taxon>Tracheophyta</taxon>
        <taxon>Spermatophyta</taxon>
        <taxon>Magnoliopsida</taxon>
        <taxon>eudicotyledons</taxon>
        <taxon>Gunneridae</taxon>
        <taxon>Pentapetalae</taxon>
        <taxon>rosids</taxon>
        <taxon>fabids</taxon>
        <taxon>Fabales</taxon>
        <taxon>Fabaceae</taxon>
        <taxon>Papilionoideae</taxon>
        <taxon>50 kb inversion clade</taxon>
        <taxon>dalbergioids sensu lato</taxon>
        <taxon>Dalbergieae</taxon>
        <taxon>Pterocarpus clade</taxon>
        <taxon>Stylosanthes</taxon>
    </lineage>
</organism>
<keyword evidence="4 7" id="KW-1133">Transmembrane helix</keyword>
<feature type="transmembrane region" description="Helical" evidence="7">
    <location>
        <begin position="413"/>
        <end position="446"/>
    </location>
</feature>
<feature type="transmembrane region" description="Helical" evidence="7">
    <location>
        <begin position="598"/>
        <end position="617"/>
    </location>
</feature>
<keyword evidence="5 7" id="KW-0472">Membrane</keyword>
<evidence type="ECO:0000256" key="2">
    <source>
        <dbReference type="ARBA" id="ARBA00009773"/>
    </source>
</evidence>
<evidence type="ECO:0000313" key="8">
    <source>
        <dbReference type="EMBL" id="MED6200062.1"/>
    </source>
</evidence>
<feature type="region of interest" description="Disordered" evidence="6">
    <location>
        <begin position="1"/>
        <end position="36"/>
    </location>
</feature>
<feature type="transmembrane region" description="Helical" evidence="7">
    <location>
        <begin position="478"/>
        <end position="501"/>
    </location>
</feature>
<dbReference type="Pfam" id="PF01594">
    <property type="entry name" value="AI-2E_transport"/>
    <property type="match status" value="1"/>
</dbReference>
<feature type="transmembrane region" description="Helical" evidence="7">
    <location>
        <begin position="574"/>
        <end position="592"/>
    </location>
</feature>
<evidence type="ECO:0000256" key="5">
    <source>
        <dbReference type="ARBA" id="ARBA00023136"/>
    </source>
</evidence>
<reference evidence="8 9" key="1">
    <citation type="journal article" date="2023" name="Plants (Basel)">
        <title>Bridging the Gap: Combining Genomics and Transcriptomics Approaches to Understand Stylosanthes scabra, an Orphan Legume from the Brazilian Caatinga.</title>
        <authorList>
            <person name="Ferreira-Neto J.R.C."/>
            <person name="da Silva M.D."/>
            <person name="Binneck E."/>
            <person name="de Melo N.F."/>
            <person name="da Silva R.H."/>
            <person name="de Melo A.L.T.M."/>
            <person name="Pandolfi V."/>
            <person name="Bustamante F.O."/>
            <person name="Brasileiro-Vidal A.C."/>
            <person name="Benko-Iseppon A.M."/>
        </authorList>
    </citation>
    <scope>NUCLEOTIDE SEQUENCE [LARGE SCALE GENOMIC DNA]</scope>
    <source>
        <tissue evidence="8">Leaves</tissue>
    </source>
</reference>
<sequence>MFRSASIRKPTPPPSHSPHAPPQQQNSSDSDDKKLSFSGEDSQVRLAIFIAMAHAGLAFAIFILYGLFKLLEQYLKPLQWAVLCSIPLRGIQNAIVAFWSEPLKLGLTDTLLAVPIAVFRVFFGTLSEIREASMRVVLRKSKSETLSSLERKKSSGFSTMLRLLLSFGVFVVAYENLGVVGSMLILGLGFVFSTKNVDSTLCYFSSIRIGGFFTRRMLKRLHTIVAVGLILGMIVGFLIGLIFFSYKIGVEGKDAVVSLKVRVVEESNYAERIGVKKWMDENDVPGMVDKYTAQFYRTVSDQVDGLAMQYNMTEFVDGLKHFVITSSSANASESSTELLTASPYTEKFLNLKDRIASREWSQIYAEVDGIFRELIITREDLVEKAKGYAYKGMDVGQKVLASSTNVLGSGAKFLMFILHSIISGAAEIFNFVSQTVVFFMVLYYLITSESGGVTEQVMYMLPLPNSARLRCVDVLDKAISGVLLATAEIAFFQGCLTWLLFRLYRIHFLYVSTILAIIGPLLPIFPTWLATVPAALQLVLEGRYIVAIVLSLIHLYLMDYGANEILEDVPGHSSYLTGMSIIGGMALFPSALEGAIMGPLITTVVIALKDLYAEFVLGQSKDIAKQKED</sequence>
<evidence type="ECO:0000256" key="6">
    <source>
        <dbReference type="SAM" id="MobiDB-lite"/>
    </source>
</evidence>
<dbReference type="PANTHER" id="PTHR21716">
    <property type="entry name" value="TRANSMEMBRANE PROTEIN"/>
    <property type="match status" value="1"/>
</dbReference>
<dbReference type="Proteomes" id="UP001341840">
    <property type="component" value="Unassembled WGS sequence"/>
</dbReference>
<dbReference type="InterPro" id="IPR002549">
    <property type="entry name" value="AI-2E-like"/>
</dbReference>
<evidence type="ECO:0000313" key="9">
    <source>
        <dbReference type="Proteomes" id="UP001341840"/>
    </source>
</evidence>
<feature type="transmembrane region" description="Helical" evidence="7">
    <location>
        <begin position="508"/>
        <end position="530"/>
    </location>
</feature>
<name>A0ABU6XPV3_9FABA</name>
<comment type="caution">
    <text evidence="8">The sequence shown here is derived from an EMBL/GenBank/DDBJ whole genome shotgun (WGS) entry which is preliminary data.</text>
</comment>
<dbReference type="EMBL" id="JASCZI010212677">
    <property type="protein sequence ID" value="MED6200062.1"/>
    <property type="molecule type" value="Genomic_DNA"/>
</dbReference>
<proteinExistence type="inferred from homology"/>
<feature type="transmembrane region" description="Helical" evidence="7">
    <location>
        <begin position="161"/>
        <end position="191"/>
    </location>
</feature>
<dbReference type="PANTHER" id="PTHR21716:SF72">
    <property type="entry name" value="TRANSMEMBRANE PROTEIN C9ORF5 PROTEIN"/>
    <property type="match status" value="1"/>
</dbReference>
<evidence type="ECO:0000256" key="4">
    <source>
        <dbReference type="ARBA" id="ARBA00022989"/>
    </source>
</evidence>
<gene>
    <name evidence="8" type="ORF">PIB30_081649</name>
</gene>
<protein>
    <recommendedName>
        <fullName evidence="10">Transmembrane protein 245</fullName>
    </recommendedName>
</protein>
<evidence type="ECO:0000256" key="3">
    <source>
        <dbReference type="ARBA" id="ARBA00022692"/>
    </source>
</evidence>
<evidence type="ECO:0000256" key="7">
    <source>
        <dbReference type="SAM" id="Phobius"/>
    </source>
</evidence>
<feature type="compositionally biased region" description="Pro residues" evidence="6">
    <location>
        <begin position="10"/>
        <end position="21"/>
    </location>
</feature>
<comment type="similarity">
    <text evidence="2">Belongs to the autoinducer-2 exporter (AI-2E) (TC 2.A.86) family.</text>
</comment>
<accession>A0ABU6XPV3</accession>
<evidence type="ECO:0008006" key="10">
    <source>
        <dbReference type="Google" id="ProtNLM"/>
    </source>
</evidence>
<feature type="transmembrane region" description="Helical" evidence="7">
    <location>
        <begin position="221"/>
        <end position="244"/>
    </location>
</feature>
<comment type="subcellular location">
    <subcellularLocation>
        <location evidence="1">Membrane</location>
        <topology evidence="1">Multi-pass membrane protein</topology>
    </subcellularLocation>
</comment>